<accession>A0A1I5S7T0</accession>
<dbReference type="Gene3D" id="3.30.559.10">
    <property type="entry name" value="Chloramphenicol acetyltransferase-like domain"/>
    <property type="match status" value="1"/>
</dbReference>
<dbReference type="GO" id="GO:0009366">
    <property type="term" value="C:enterobactin synthetase complex"/>
    <property type="evidence" value="ECO:0007669"/>
    <property type="project" value="TreeGrafter"/>
</dbReference>
<dbReference type="InterPro" id="IPR023213">
    <property type="entry name" value="CAT-like_dom_sf"/>
</dbReference>
<dbReference type="RefSeq" id="WP_093574652.1">
    <property type="nucleotide sequence ID" value="NZ_FOWC01000006.1"/>
</dbReference>
<gene>
    <name evidence="2" type="ORF">SAMN05421854_106223</name>
</gene>
<sequence length="440" mass="48352">MTFHEAPASIGQRLLWFLEHYRPDTASLNCPVVCKLHGPLDVGELKIALRRLTERHEALRTTLVRDGRKLVQRIHESGEPPLREENLAAGGAAAPETAFDRALEAELQVPVDVGVWPLRCTLWRLGPDEHALCLTMHHLVSDAWSCGIILQDLIKLLDAGPENDPELPPVAFPYSAFAHRQHEQAKNGGLKAHQDYWVGKLRDMRLVRLPETGRHAPGEGRASGIETAVLPPEVFGKLREVARAERTTLFTVMLSLYYLLLARTTGQTDLPVASLFANRSGREVQSTVGFFANMVVLRSKVDPDAPFAEVVRSVRPTVIDGFLHECVPYQMLPLSFQDNGGRVDDVVFQMLLTPPPGTKVHARGVDFELYTPDVLGSRFGLELGLIPQHTGDCQAMLFYTTDRISPQWAKDFLAGYAAMAAAAAADPTAVVAAAKGSAAR</sequence>
<dbReference type="GO" id="GO:0009239">
    <property type="term" value="P:enterobactin biosynthetic process"/>
    <property type="evidence" value="ECO:0007669"/>
    <property type="project" value="TreeGrafter"/>
</dbReference>
<dbReference type="STRING" id="112413.SAMN05421854_106223"/>
<dbReference type="GO" id="GO:0031177">
    <property type="term" value="F:phosphopantetheine binding"/>
    <property type="evidence" value="ECO:0007669"/>
    <property type="project" value="TreeGrafter"/>
</dbReference>
<dbReference type="GO" id="GO:0005829">
    <property type="term" value="C:cytosol"/>
    <property type="evidence" value="ECO:0007669"/>
    <property type="project" value="TreeGrafter"/>
</dbReference>
<name>A0A1I5S7T0_9PSEU</name>
<dbReference type="GO" id="GO:0043041">
    <property type="term" value="P:amino acid activation for nonribosomal peptide biosynthetic process"/>
    <property type="evidence" value="ECO:0007669"/>
    <property type="project" value="TreeGrafter"/>
</dbReference>
<reference evidence="3" key="1">
    <citation type="submission" date="2016-10" db="EMBL/GenBank/DDBJ databases">
        <authorList>
            <person name="Varghese N."/>
            <person name="Submissions S."/>
        </authorList>
    </citation>
    <scope>NUCLEOTIDE SEQUENCE [LARGE SCALE GENOMIC DNA]</scope>
    <source>
        <strain evidence="3">DSM 44637</strain>
    </source>
</reference>
<proteinExistence type="predicted"/>
<feature type="domain" description="Condensation" evidence="1">
    <location>
        <begin position="5"/>
        <end position="430"/>
    </location>
</feature>
<dbReference type="Gene3D" id="3.30.559.30">
    <property type="entry name" value="Nonribosomal peptide synthetase, condensation domain"/>
    <property type="match status" value="1"/>
</dbReference>
<dbReference type="Pfam" id="PF00668">
    <property type="entry name" value="Condensation"/>
    <property type="match status" value="1"/>
</dbReference>
<dbReference type="AlphaFoldDB" id="A0A1I5S7T0"/>
<dbReference type="PANTHER" id="PTHR45527">
    <property type="entry name" value="NONRIBOSOMAL PEPTIDE SYNTHETASE"/>
    <property type="match status" value="1"/>
</dbReference>
<dbReference type="Proteomes" id="UP000199137">
    <property type="component" value="Unassembled WGS sequence"/>
</dbReference>
<dbReference type="GO" id="GO:0047527">
    <property type="term" value="F:2,3-dihydroxybenzoate-serine ligase activity"/>
    <property type="evidence" value="ECO:0007669"/>
    <property type="project" value="TreeGrafter"/>
</dbReference>
<dbReference type="OrthoDB" id="2472181at2"/>
<dbReference type="EMBL" id="FOWC01000006">
    <property type="protein sequence ID" value="SFP66792.1"/>
    <property type="molecule type" value="Genomic_DNA"/>
</dbReference>
<dbReference type="SUPFAM" id="SSF52777">
    <property type="entry name" value="CoA-dependent acyltransferases"/>
    <property type="match status" value="2"/>
</dbReference>
<evidence type="ECO:0000313" key="3">
    <source>
        <dbReference type="Proteomes" id="UP000199137"/>
    </source>
</evidence>
<dbReference type="CDD" id="cd19531">
    <property type="entry name" value="LCL_NRPS-like"/>
    <property type="match status" value="1"/>
</dbReference>
<dbReference type="InterPro" id="IPR001242">
    <property type="entry name" value="Condensation_dom"/>
</dbReference>
<organism evidence="2 3">
    <name type="scientific">Amycolatopsis rubida</name>
    <dbReference type="NCBI Taxonomy" id="112413"/>
    <lineage>
        <taxon>Bacteria</taxon>
        <taxon>Bacillati</taxon>
        <taxon>Actinomycetota</taxon>
        <taxon>Actinomycetes</taxon>
        <taxon>Pseudonocardiales</taxon>
        <taxon>Pseudonocardiaceae</taxon>
        <taxon>Amycolatopsis</taxon>
    </lineage>
</organism>
<evidence type="ECO:0000259" key="1">
    <source>
        <dbReference type="Pfam" id="PF00668"/>
    </source>
</evidence>
<protein>
    <submittedName>
        <fullName evidence="2">Condensation domain-containing protein</fullName>
    </submittedName>
</protein>
<evidence type="ECO:0000313" key="2">
    <source>
        <dbReference type="EMBL" id="SFP66792.1"/>
    </source>
</evidence>
<dbReference type="PANTHER" id="PTHR45527:SF1">
    <property type="entry name" value="FATTY ACID SYNTHASE"/>
    <property type="match status" value="1"/>
</dbReference>
<dbReference type="GO" id="GO:0008610">
    <property type="term" value="P:lipid biosynthetic process"/>
    <property type="evidence" value="ECO:0007669"/>
    <property type="project" value="UniProtKB-ARBA"/>
</dbReference>